<proteinExistence type="predicted"/>
<evidence type="ECO:0000313" key="1">
    <source>
        <dbReference type="EMBL" id="KAI3730066.1"/>
    </source>
</evidence>
<dbReference type="Proteomes" id="UP001055879">
    <property type="component" value="Linkage Group LG05"/>
</dbReference>
<reference evidence="2" key="1">
    <citation type="journal article" date="2022" name="Mol. Ecol. Resour.">
        <title>The genomes of chicory, endive, great burdock and yacon provide insights into Asteraceae palaeo-polyploidization history and plant inulin production.</title>
        <authorList>
            <person name="Fan W."/>
            <person name="Wang S."/>
            <person name="Wang H."/>
            <person name="Wang A."/>
            <person name="Jiang F."/>
            <person name="Liu H."/>
            <person name="Zhao H."/>
            <person name="Xu D."/>
            <person name="Zhang Y."/>
        </authorList>
    </citation>
    <scope>NUCLEOTIDE SEQUENCE [LARGE SCALE GENOMIC DNA]</scope>
    <source>
        <strain evidence="2">cv. Niubang</strain>
    </source>
</reference>
<name>A0ACB9C6X2_ARCLA</name>
<comment type="caution">
    <text evidence="1">The sequence shown here is derived from an EMBL/GenBank/DDBJ whole genome shotgun (WGS) entry which is preliminary data.</text>
</comment>
<gene>
    <name evidence="1" type="ORF">L6452_18742</name>
</gene>
<protein>
    <submittedName>
        <fullName evidence="1">Uncharacterized protein</fullName>
    </submittedName>
</protein>
<sequence length="67" mass="7579">MVMAVVVVGVDQQGYIIREDEMVVGDAMHLDRHVKTSIFQFPSPKCLQIPRFVLTINYTKSSTSLHT</sequence>
<accession>A0ACB9C6X2</accession>
<dbReference type="EMBL" id="CM042051">
    <property type="protein sequence ID" value="KAI3730066.1"/>
    <property type="molecule type" value="Genomic_DNA"/>
</dbReference>
<evidence type="ECO:0000313" key="2">
    <source>
        <dbReference type="Proteomes" id="UP001055879"/>
    </source>
</evidence>
<keyword evidence="2" id="KW-1185">Reference proteome</keyword>
<organism evidence="1 2">
    <name type="scientific">Arctium lappa</name>
    <name type="common">Greater burdock</name>
    <name type="synonym">Lappa major</name>
    <dbReference type="NCBI Taxonomy" id="4217"/>
    <lineage>
        <taxon>Eukaryota</taxon>
        <taxon>Viridiplantae</taxon>
        <taxon>Streptophyta</taxon>
        <taxon>Embryophyta</taxon>
        <taxon>Tracheophyta</taxon>
        <taxon>Spermatophyta</taxon>
        <taxon>Magnoliopsida</taxon>
        <taxon>eudicotyledons</taxon>
        <taxon>Gunneridae</taxon>
        <taxon>Pentapetalae</taxon>
        <taxon>asterids</taxon>
        <taxon>campanulids</taxon>
        <taxon>Asterales</taxon>
        <taxon>Asteraceae</taxon>
        <taxon>Carduoideae</taxon>
        <taxon>Cardueae</taxon>
        <taxon>Arctiinae</taxon>
        <taxon>Arctium</taxon>
    </lineage>
</organism>
<reference evidence="1 2" key="2">
    <citation type="journal article" date="2022" name="Mol. Ecol. Resour.">
        <title>The genomes of chicory, endive, great burdock and yacon provide insights into Asteraceae paleo-polyploidization history and plant inulin production.</title>
        <authorList>
            <person name="Fan W."/>
            <person name="Wang S."/>
            <person name="Wang H."/>
            <person name="Wang A."/>
            <person name="Jiang F."/>
            <person name="Liu H."/>
            <person name="Zhao H."/>
            <person name="Xu D."/>
            <person name="Zhang Y."/>
        </authorList>
    </citation>
    <scope>NUCLEOTIDE SEQUENCE [LARGE SCALE GENOMIC DNA]</scope>
    <source>
        <strain evidence="2">cv. Niubang</strain>
    </source>
</reference>